<organism evidence="1 2">
    <name type="scientific">Candidozyma auris</name>
    <name type="common">Yeast</name>
    <name type="synonym">Candida auris</name>
    <dbReference type="NCBI Taxonomy" id="498019"/>
    <lineage>
        <taxon>Eukaryota</taxon>
        <taxon>Fungi</taxon>
        <taxon>Dikarya</taxon>
        <taxon>Ascomycota</taxon>
        <taxon>Saccharomycotina</taxon>
        <taxon>Pichiomycetes</taxon>
        <taxon>Metschnikowiaceae</taxon>
        <taxon>Candidozyma</taxon>
    </lineage>
</organism>
<evidence type="ECO:0000313" key="2">
    <source>
        <dbReference type="Proteomes" id="UP000037122"/>
    </source>
</evidence>
<dbReference type="EMBL" id="LGST01000009">
    <property type="protein sequence ID" value="KNE01559.1"/>
    <property type="molecule type" value="Genomic_DNA"/>
</dbReference>
<name>A0A0L0P5J9_CANAR</name>
<dbReference type="AlphaFoldDB" id="A0A0L0P5J9"/>
<dbReference type="VEuPathDB" id="FungiDB:QG37_01390"/>
<accession>A0A0L0P5J9</accession>
<comment type="caution">
    <text evidence="1">The sequence shown here is derived from an EMBL/GenBank/DDBJ whole genome shotgun (WGS) entry which is preliminary data.</text>
</comment>
<reference evidence="2" key="1">
    <citation type="journal article" date="2015" name="BMC Genomics">
        <title>Draft genome of a commonly misdiagnosed multidrug resistant pathogen Candida auris.</title>
        <authorList>
            <person name="Chatterjee S."/>
            <person name="Alampalli S.V."/>
            <person name="Nageshan R.K."/>
            <person name="Chettiar S.T."/>
            <person name="Joshi S."/>
            <person name="Tatu U.S."/>
        </authorList>
    </citation>
    <scope>NUCLEOTIDE SEQUENCE [LARGE SCALE GENOMIC DNA]</scope>
    <source>
        <strain evidence="2">6684</strain>
    </source>
</reference>
<proteinExistence type="predicted"/>
<dbReference type="Proteomes" id="UP000037122">
    <property type="component" value="Unassembled WGS sequence"/>
</dbReference>
<evidence type="ECO:0000313" key="1">
    <source>
        <dbReference type="EMBL" id="KNE01559.1"/>
    </source>
</evidence>
<sequence length="60" mass="7030">MPAEKNMTGSGIKYSIFGFHIQHPNMTANFPYSKYSLFQHLSLQVEKYNIKELFNKFAEI</sequence>
<gene>
    <name evidence="1" type="ORF">QG37_01390</name>
</gene>
<protein>
    <submittedName>
        <fullName evidence="1">Uncharacterized protein</fullName>
    </submittedName>
</protein>